<reference evidence="1 2" key="1">
    <citation type="submission" date="2023-01" db="EMBL/GenBank/DDBJ databases">
        <title>Genomes from the Australian National Cyanobacteria Reference Collection.</title>
        <authorList>
            <person name="Willis A."/>
            <person name="Lee E.M.F."/>
        </authorList>
    </citation>
    <scope>NUCLEOTIDE SEQUENCE [LARGE SCALE GENOMIC DNA]</scope>
    <source>
        <strain evidence="1 2">CS-549</strain>
    </source>
</reference>
<accession>A0ABT4ZXV1</accession>
<protein>
    <submittedName>
        <fullName evidence="1">Uncharacterized protein</fullName>
    </submittedName>
</protein>
<organism evidence="1 2">
    <name type="scientific">Sphaerospermopsis kisseleviana CS-549</name>
    <dbReference type="NCBI Taxonomy" id="3021783"/>
    <lineage>
        <taxon>Bacteria</taxon>
        <taxon>Bacillati</taxon>
        <taxon>Cyanobacteriota</taxon>
        <taxon>Cyanophyceae</taxon>
        <taxon>Nostocales</taxon>
        <taxon>Aphanizomenonaceae</taxon>
        <taxon>Sphaerospermopsis</taxon>
        <taxon>Sphaerospermopsis kisseleviana</taxon>
    </lineage>
</organism>
<evidence type="ECO:0000313" key="2">
    <source>
        <dbReference type="Proteomes" id="UP001211711"/>
    </source>
</evidence>
<dbReference type="RefSeq" id="WP_255427166.1">
    <property type="nucleotide sequence ID" value="NZ_JAQMTI010000272.1"/>
</dbReference>
<keyword evidence="2" id="KW-1185">Reference proteome</keyword>
<sequence length="41" mass="5036">MTLVIYFSHLLNIVFNIKSSDRTQYLQWRSLFQHHKTHDCN</sequence>
<evidence type="ECO:0000313" key="1">
    <source>
        <dbReference type="EMBL" id="MDB9443906.1"/>
    </source>
</evidence>
<dbReference type="Proteomes" id="UP001211711">
    <property type="component" value="Unassembled WGS sequence"/>
</dbReference>
<dbReference type="EMBL" id="JAQMTI010000272">
    <property type="protein sequence ID" value="MDB9443906.1"/>
    <property type="molecule type" value="Genomic_DNA"/>
</dbReference>
<name>A0ABT4ZXV1_9CYAN</name>
<gene>
    <name evidence="1" type="ORF">PN497_21510</name>
</gene>
<proteinExistence type="predicted"/>
<comment type="caution">
    <text evidence="1">The sequence shown here is derived from an EMBL/GenBank/DDBJ whole genome shotgun (WGS) entry which is preliminary data.</text>
</comment>